<name>A0AAE9TIR6_9CAUD</name>
<organism evidence="1 2">
    <name type="scientific">Escherichia phage A5-4</name>
    <dbReference type="NCBI Taxonomy" id="2996162"/>
    <lineage>
        <taxon>Viruses</taxon>
        <taxon>Duplodnaviria</taxon>
        <taxon>Heunggongvirae</taxon>
        <taxon>Uroviricota</taxon>
        <taxon>Caudoviricetes</taxon>
        <taxon>Vequintavirinae</taxon>
    </lineage>
</organism>
<protein>
    <submittedName>
        <fullName evidence="1">Uncharacterized protein</fullName>
    </submittedName>
</protein>
<sequence>MKTKEIIERLSRQWTFNALGKNRYRNNIFKKSEKWTQSEGMSASVSFRIPLDKADKRINISSNRHLFQWRTSKDSIGKPDRFVFVTYGNKIVTKRIVLEEYFFDPTDILEEEIEMFEALFPEISRYILAMGEALDEAEIKIQERVENVIVR</sequence>
<dbReference type="EMBL" id="OP744025">
    <property type="protein sequence ID" value="UZZ64377.1"/>
    <property type="molecule type" value="Genomic_DNA"/>
</dbReference>
<proteinExistence type="predicted"/>
<reference evidence="1 2" key="1">
    <citation type="submission" date="2022-10" db="EMBL/GenBank/DDBJ databases">
        <authorList>
            <person name="Cortes-Martin A."/>
            <person name="Buttimer C.T.H."/>
            <person name="Hill C."/>
        </authorList>
    </citation>
    <scope>NUCLEOTIDE SEQUENCE [LARGE SCALE GENOMIC DNA]</scope>
</reference>
<keyword evidence="2" id="KW-1185">Reference proteome</keyword>
<gene>
    <name evidence="1" type="ORF">A54_137</name>
</gene>
<dbReference type="Proteomes" id="UP001236076">
    <property type="component" value="Segment"/>
</dbReference>
<accession>A0AAE9TIR6</accession>
<evidence type="ECO:0000313" key="2">
    <source>
        <dbReference type="Proteomes" id="UP001236076"/>
    </source>
</evidence>
<evidence type="ECO:0000313" key="1">
    <source>
        <dbReference type="EMBL" id="UZZ64377.1"/>
    </source>
</evidence>